<evidence type="ECO:0000259" key="3">
    <source>
        <dbReference type="Pfam" id="PF08546"/>
    </source>
</evidence>
<dbReference type="Proteomes" id="UP000230002">
    <property type="component" value="Unassembled WGS sequence"/>
</dbReference>
<dbReference type="SUPFAM" id="SSF48179">
    <property type="entry name" value="6-phosphogluconate dehydrogenase C-terminal domain-like"/>
    <property type="match status" value="1"/>
</dbReference>
<accession>A0A2G8S2L0</accession>
<sequence>MTANGMNFRSRKYGDHQGWRPDRLFPTISDALDRPYSHVVLTTKAIPELQTTPSLLHPLLSPPYADTHPQPTYVLMQNGLNVEVALYDALKKLKPQEEPRIISTAVWIGTGLLDKNLVEHNEFDRVSLGVYRPPSPSGSISPPTENTPSEAALLASFADMLAQGGSETTVVHEIQRVKFAKNLWNSVLGAAAALTRLSLRDVFRPPHLAPGYPSPPPPESQSESTSARASASERATAKIPRASEAIGLYTIPFLYDTLTEVHTLGTVLFPPSFSGCSSHSPSSDGDGGGDGAGAPAVPGLDPSLALKTLANTARLHARPDSTHLPSMLMDVQAGRPMEVEHVVGEVVRMGRAAGVDVPRMEALYALLLVMQNQLLRQQREGGS</sequence>
<dbReference type="Pfam" id="PF08546">
    <property type="entry name" value="ApbA_C"/>
    <property type="match status" value="1"/>
</dbReference>
<feature type="region of interest" description="Disordered" evidence="1">
    <location>
        <begin position="208"/>
        <end position="237"/>
    </location>
</feature>
<name>A0A2G8S2L0_9APHY</name>
<dbReference type="AlphaFoldDB" id="A0A2G8S2L0"/>
<dbReference type="STRING" id="1077348.A0A2G8S2L0"/>
<evidence type="ECO:0000256" key="1">
    <source>
        <dbReference type="SAM" id="MobiDB-lite"/>
    </source>
</evidence>
<dbReference type="EMBL" id="AYKW01000031">
    <property type="protein sequence ID" value="PIL27977.1"/>
    <property type="molecule type" value="Genomic_DNA"/>
</dbReference>
<dbReference type="Pfam" id="PF02558">
    <property type="entry name" value="ApbA"/>
    <property type="match status" value="1"/>
</dbReference>
<evidence type="ECO:0000259" key="2">
    <source>
        <dbReference type="Pfam" id="PF02558"/>
    </source>
</evidence>
<dbReference type="PANTHER" id="PTHR21708:SF43">
    <property type="entry name" value="KETOPANTOATE REDUCTASE C-TERMINAL DOMAIN-CONTAINING PROTEIN"/>
    <property type="match status" value="1"/>
</dbReference>
<feature type="domain" description="Ketopantoate reductase N-terminal" evidence="2">
    <location>
        <begin position="3"/>
        <end position="131"/>
    </location>
</feature>
<proteinExistence type="predicted"/>
<dbReference type="Gene3D" id="1.10.1040.10">
    <property type="entry name" value="N-(1-d-carboxylethyl)-l-norvaline Dehydrogenase, domain 2"/>
    <property type="match status" value="1"/>
</dbReference>
<dbReference type="GO" id="GO:0005737">
    <property type="term" value="C:cytoplasm"/>
    <property type="evidence" value="ECO:0007669"/>
    <property type="project" value="TreeGrafter"/>
</dbReference>
<dbReference type="InterPro" id="IPR008927">
    <property type="entry name" value="6-PGluconate_DH-like_C_sf"/>
</dbReference>
<gene>
    <name evidence="4" type="ORF">GSI_09921</name>
</gene>
<dbReference type="Gene3D" id="3.40.50.720">
    <property type="entry name" value="NAD(P)-binding Rossmann-like Domain"/>
    <property type="match status" value="1"/>
</dbReference>
<dbReference type="InterPro" id="IPR013752">
    <property type="entry name" value="KPA_reductase"/>
</dbReference>
<organism evidence="4 5">
    <name type="scientific">Ganoderma sinense ZZ0214-1</name>
    <dbReference type="NCBI Taxonomy" id="1077348"/>
    <lineage>
        <taxon>Eukaryota</taxon>
        <taxon>Fungi</taxon>
        <taxon>Dikarya</taxon>
        <taxon>Basidiomycota</taxon>
        <taxon>Agaricomycotina</taxon>
        <taxon>Agaricomycetes</taxon>
        <taxon>Polyporales</taxon>
        <taxon>Polyporaceae</taxon>
        <taxon>Ganoderma</taxon>
    </lineage>
</organism>
<feature type="domain" description="Ketopantoate reductase C-terminal" evidence="3">
    <location>
        <begin position="313"/>
        <end position="369"/>
    </location>
</feature>
<keyword evidence="5" id="KW-1185">Reference proteome</keyword>
<evidence type="ECO:0000313" key="4">
    <source>
        <dbReference type="EMBL" id="PIL27977.1"/>
    </source>
</evidence>
<dbReference type="InterPro" id="IPR051402">
    <property type="entry name" value="KPR-Related"/>
</dbReference>
<dbReference type="InterPro" id="IPR013332">
    <property type="entry name" value="KPR_N"/>
</dbReference>
<feature type="compositionally biased region" description="Low complexity" evidence="1">
    <location>
        <begin position="220"/>
        <end position="234"/>
    </location>
</feature>
<dbReference type="PANTHER" id="PTHR21708">
    <property type="entry name" value="PROBABLE 2-DEHYDROPANTOATE 2-REDUCTASE"/>
    <property type="match status" value="1"/>
</dbReference>
<protein>
    <recommendedName>
        <fullName evidence="6">Ketopantoate reductase C-terminal domain-containing protein</fullName>
    </recommendedName>
</protein>
<feature type="compositionally biased region" description="Low complexity" evidence="1">
    <location>
        <begin position="275"/>
        <end position="284"/>
    </location>
</feature>
<comment type="caution">
    <text evidence="4">The sequence shown here is derived from an EMBL/GenBank/DDBJ whole genome shotgun (WGS) entry which is preliminary data.</text>
</comment>
<evidence type="ECO:0000313" key="5">
    <source>
        <dbReference type="Proteomes" id="UP000230002"/>
    </source>
</evidence>
<evidence type="ECO:0008006" key="6">
    <source>
        <dbReference type="Google" id="ProtNLM"/>
    </source>
</evidence>
<feature type="region of interest" description="Disordered" evidence="1">
    <location>
        <begin position="275"/>
        <end position="299"/>
    </location>
</feature>
<dbReference type="InterPro" id="IPR013328">
    <property type="entry name" value="6PGD_dom2"/>
</dbReference>
<dbReference type="OrthoDB" id="3609at2759"/>
<reference evidence="4 5" key="1">
    <citation type="journal article" date="2015" name="Sci. Rep.">
        <title>Chromosome-level genome map provides insights into diverse defense mechanisms in the medicinal fungus Ganoderma sinense.</title>
        <authorList>
            <person name="Zhu Y."/>
            <person name="Xu J."/>
            <person name="Sun C."/>
            <person name="Zhou S."/>
            <person name="Xu H."/>
            <person name="Nelson D.R."/>
            <person name="Qian J."/>
            <person name="Song J."/>
            <person name="Luo H."/>
            <person name="Xiang L."/>
            <person name="Li Y."/>
            <person name="Xu Z."/>
            <person name="Ji A."/>
            <person name="Wang L."/>
            <person name="Lu S."/>
            <person name="Hayward A."/>
            <person name="Sun W."/>
            <person name="Li X."/>
            <person name="Schwartz D.C."/>
            <person name="Wang Y."/>
            <person name="Chen S."/>
        </authorList>
    </citation>
    <scope>NUCLEOTIDE SEQUENCE [LARGE SCALE GENOMIC DNA]</scope>
    <source>
        <strain evidence="4 5">ZZ0214-1</strain>
    </source>
</reference>